<name>A0ABD1XPN5_9MARC</name>
<feature type="region of interest" description="Disordered" evidence="1">
    <location>
        <begin position="282"/>
        <end position="307"/>
    </location>
</feature>
<feature type="region of interest" description="Disordered" evidence="1">
    <location>
        <begin position="817"/>
        <end position="843"/>
    </location>
</feature>
<feature type="region of interest" description="Disordered" evidence="1">
    <location>
        <begin position="2521"/>
        <end position="2572"/>
    </location>
</feature>
<evidence type="ECO:0000313" key="3">
    <source>
        <dbReference type="EMBL" id="KAL2610894.1"/>
    </source>
</evidence>
<proteinExistence type="predicted"/>
<dbReference type="Pfam" id="PF10344">
    <property type="entry name" value="Hobbit"/>
    <property type="match status" value="2"/>
</dbReference>
<dbReference type="EMBL" id="JBHFFA010000007">
    <property type="protein sequence ID" value="KAL2610894.1"/>
    <property type="molecule type" value="Genomic_DNA"/>
</dbReference>
<organism evidence="3 4">
    <name type="scientific">Riccia fluitans</name>
    <dbReference type="NCBI Taxonomy" id="41844"/>
    <lineage>
        <taxon>Eukaryota</taxon>
        <taxon>Viridiplantae</taxon>
        <taxon>Streptophyta</taxon>
        <taxon>Embryophyta</taxon>
        <taxon>Marchantiophyta</taxon>
        <taxon>Marchantiopsida</taxon>
        <taxon>Marchantiidae</taxon>
        <taxon>Marchantiales</taxon>
        <taxon>Ricciaceae</taxon>
        <taxon>Riccia</taxon>
    </lineage>
</organism>
<protein>
    <recommendedName>
        <fullName evidence="2">FMP27/BLTP2/Hobbit GFWDK motif-containing RBG unit domain-containing protein</fullName>
    </recommendedName>
</protein>
<sequence>MASSPHFLLWWLLVLSSTGWLLVSFASKGLAWLLGKALKANVSFQIDGLFSVKDLTIQFNRGPISSVAIGDINLDLLYPFAWLGIHYGQSEPKLQLSLLEVDIFLQKPKKSARRNGSRAKKVRNPDKVSSTFKYWAIVAKIGRYCSLAVSDFVVRLVEIPNASLEIESVDLDAFDMENCPKDTMGLRLVVAPIQAHVRDMRFDNEVLDLIYSQQPTMGLNRDSCLFSLDHFTVTSSLDIGKGLVVRDTEVSLGDAAVNLTEELLFGENGLMTKFSSKKQSSGVLPQTLLDEPKTEQLEPEAEQAGKSHVVAPEEFPATTRTKKGKGAGMIPDKILFTLPNFTFEFCQKDDGPVMRNKIAGISLRTAISKPARKTEDQGGEVWDTLLECGEICILEDTQCSLFGISRVSVSAIVELQPALKLNPRVKIDANVEGTYCNLYLRSVDEILKFCLRLPKKAPKSAQIGIDPPLARPTKEPKSKLSWVCTVSVPDIVLSAFDSDGTALHKVRSQSLQLLVDSVSGPASRMQVELWELEVLSLEEVDNRMTFGRETTPSQFFRLGTLVVEWGKDAARVEDAKDVKPGAVLIVELIDIVLQLSAARIQYLLSVALSAKEYMKRVLGDRMKKRPKDPSTSLPKKKRSRMRTEFGVRCFSVQFTGPAVVDEGDVPDPKTVNYGDQGGRVVISKTEDGSLRTANVRATDFYMSRKGDLVGRGTFEIASGLVTYDDEKKDVRVLLDRAELHHKDLDSEGLVISKTSLLLVQNASVLYEGSNSAACLPARLLLSMKGLDGHWNPDVHLFYHDMVLQLVNIGKGWSGKIKEPKSAEDQVPEASDKGPSTASSVKSTESKQKLRIAVDLEKLNVTAKAAEEANFGLHIQYLISEDVEIGFLVQQIALDANKAQFLRVEHGQCCRLPWVSHGDFPEAYPSGQVKRDWKLVIQAKAIHTAMPYRLGFMALDYAAEDMERVLRLAMKMQKSKWTASSSNVAASQPKKKQSSSQIQLVEVSVEELHFEIEEEPIQGWLDEHYHLKRKEVCELLVREKLIEEKQKAEGIQHSGGLQSHINSEVAAGFRGEGSEWEKLQKEAFSSYKKACESLVLEEVSKAWKGPLQSGFRVSRKRRSLLSAKATHVKAELTLIKGSIIEAARRLDCVGELQVPYAKCFGRHLNLQSSSLLVNLRDYALPLLSTGFLDCEGDVVIAQQATAFPPQYRMEVPLGQLRVVEVWRSISGATPAYKTFLDLVIQSDVAEISYGVGYEPLFADLSYAFSVALAKAKSAVPVVKKERSLPWWDDMRYYIHGKNTLKVKTFKWTLQATTDPYEDQEILDMVANNFELEQSEGSIVLNTGEFKWFMMQRKSGFQASPSADSLDKLCLLHSPGFKTEILMVWDCESGNPFQHYLHPFPADPNPPSKRFDLFRSTSLSLTFAFSLLNSPVTNTITRSGQSLQRMMGMKSKSSLTRPGQILGGFRSSQQTDSSVREKQGAYPTFYFGADELAWIFKLWNLLYLPPQKIRTFSRWPRFGVPRIPRSGNLALDKVMTENLLRVEATPGCIKHISPQPGDPAEGLTFTMKKLRYEVLYSRCQTSFDSFSPREPLLGVYQGLDITVLNAVLDKTFVSTHCNGRKEGEYDREDKVKELLGLQEDFMGPLNDNKGTSGSMNDRGFLLSMDSLTLRRQAPKADKSQLSSLLHYKRLSRSDKALVYIPENAGNGSDPARSDASDDESLVVADNCLRVSVYGSKLLWTLSNRDAVWAWSYDLARAFETPKPSPSRQAAQQRIREWHESQSSEASPKPSVPAVGQSADTTQEEEELMHFRINVVQPQFNLDSEDAHGRLLLAAATGKVLARSFHSIVAVAPDAIANVLAQSGVVVSPQGVAPMIAWKRRELSVMLEQVQAHVAPTDVDLGAGLQWLPKVPTGDFNRAPKVRRTGTLLERVFIPCDMYFRYTRHKGGTTDVKVKPLKELSFNSSGITATMTSNQFHIMMDVITNLLLARLPKPQKRPSVHQISGEVATEEDGEEEVDEVVPEGVEEVEVARIKLEQAERECQAIVSHCGALRRLGYFPESAEIQALARDFGFKCKERKTAAVLLRAALKRAAEQRLAEKEKNRSPLAAMRISWTIAKIGWNMLCDGESFAEAEIDSMILEVDRNFDDIGVAKFTTKSFVVRNCLQGAKSSRILSPWNPPAGDDWGKNVMLRVDAKQGAPKDGHSPLELFQVDIYPLKIHLTESMYKMMWDYLFPEEEHEVQRQSVRTQHQKLSLTMTATSGGSRDGRLVSRDEEVESLMDDCNSRMSVRSSTSSLQVSLPDDNHGSSMNATTTAVETVKIKEQKTRRGKVVAQEEKRVTEEKKVTRAQKSVLEFYNIRISQVELLVTYEGSRFSVVDLRLLLDTFARESFSGSWRRLFSKVKKHIIWSVLKSVTGMQGKKFKDKLPAGSHIDILEAAHNSSDSDSSSSQSGHDDQFPIGRYKKHSDRAGEGFVSSIKGLFNSQRRKAAKNLGLKKLTSDLRTSTESVGYMSGNDLDTITSLQDYDNLDNKPKRLGHRHSRKRTSAHAVFGMPSPSSSSSSTQHADGDNSDASSAYEDQVIKTRTSYTNTKVLLLMLEDQVAFISSASASRAVLVEGQKGLWVCPEVAFCRCVLLMSTKY</sequence>
<evidence type="ECO:0000313" key="4">
    <source>
        <dbReference type="Proteomes" id="UP001605036"/>
    </source>
</evidence>
<evidence type="ECO:0000256" key="1">
    <source>
        <dbReference type="SAM" id="MobiDB-lite"/>
    </source>
</evidence>
<feature type="compositionally biased region" description="Low complexity" evidence="1">
    <location>
        <begin position="2438"/>
        <end position="2448"/>
    </location>
</feature>
<reference evidence="3 4" key="1">
    <citation type="submission" date="2024-09" db="EMBL/GenBank/DDBJ databases">
        <title>Chromosome-scale assembly of Riccia fluitans.</title>
        <authorList>
            <person name="Paukszto L."/>
            <person name="Sawicki J."/>
            <person name="Karawczyk K."/>
            <person name="Piernik-Szablinska J."/>
            <person name="Szczecinska M."/>
            <person name="Mazdziarz M."/>
        </authorList>
    </citation>
    <scope>NUCLEOTIDE SEQUENCE [LARGE SCALE GENOMIC DNA]</scope>
    <source>
        <strain evidence="3">Rf_01</strain>
        <tissue evidence="3">Aerial parts of the thallus</tissue>
    </source>
</reference>
<accession>A0ABD1XPN5</accession>
<dbReference type="SMART" id="SM01214">
    <property type="entry name" value="Fmp27_GFWDK"/>
    <property type="match status" value="1"/>
</dbReference>
<gene>
    <name evidence="3" type="ORF">R1flu_022586</name>
</gene>
<dbReference type="InterPro" id="IPR045167">
    <property type="entry name" value="Hobbit"/>
</dbReference>
<evidence type="ECO:0000259" key="2">
    <source>
        <dbReference type="SMART" id="SM01214"/>
    </source>
</evidence>
<dbReference type="InterPro" id="IPR019441">
    <property type="entry name" value="FMP27/BLTP2/Hobbit_GFWDK_RBG"/>
</dbReference>
<feature type="region of interest" description="Disordered" evidence="1">
    <location>
        <begin position="2436"/>
        <end position="2459"/>
    </location>
</feature>
<dbReference type="PANTHER" id="PTHR15678">
    <property type="entry name" value="ANTIGEN MLAA-22-RELATED"/>
    <property type="match status" value="1"/>
</dbReference>
<dbReference type="Proteomes" id="UP001605036">
    <property type="component" value="Unassembled WGS sequence"/>
</dbReference>
<feature type="region of interest" description="Disordered" evidence="1">
    <location>
        <begin position="1758"/>
        <end position="1800"/>
    </location>
</feature>
<feature type="domain" description="FMP27/BLTP2/Hobbit GFWDK motif-containing RBG unit" evidence="2">
    <location>
        <begin position="1176"/>
        <end position="1317"/>
    </location>
</feature>
<dbReference type="PANTHER" id="PTHR15678:SF6">
    <property type="entry name" value="BRIDGE-LIKE LIPID TRANSFER PROTEIN FAMILY MEMBER 2"/>
    <property type="match status" value="1"/>
</dbReference>
<feature type="compositionally biased region" description="Basic residues" evidence="1">
    <location>
        <begin position="2530"/>
        <end position="2542"/>
    </location>
</feature>
<keyword evidence="4" id="KW-1185">Reference proteome</keyword>
<comment type="caution">
    <text evidence="3">The sequence shown here is derived from an EMBL/GenBank/DDBJ whole genome shotgun (WGS) entry which is preliminary data.</text>
</comment>
<feature type="compositionally biased region" description="Polar residues" evidence="1">
    <location>
        <begin position="833"/>
        <end position="842"/>
    </location>
</feature>